<evidence type="ECO:0000313" key="5">
    <source>
        <dbReference type="Proteomes" id="UP000614047"/>
    </source>
</evidence>
<dbReference type="Proteomes" id="UP000614047">
    <property type="component" value="Unassembled WGS sequence"/>
</dbReference>
<accession>A0A931DDX7</accession>
<dbReference type="InterPro" id="IPR005183">
    <property type="entry name" value="DUF305_CopM-like"/>
</dbReference>
<keyword evidence="2" id="KW-0732">Signal</keyword>
<feature type="signal peptide" evidence="2">
    <location>
        <begin position="1"/>
        <end position="19"/>
    </location>
</feature>
<evidence type="ECO:0000259" key="3">
    <source>
        <dbReference type="Pfam" id="PF03713"/>
    </source>
</evidence>
<feature type="domain" description="DUF305" evidence="3">
    <location>
        <begin position="52"/>
        <end position="213"/>
    </location>
</feature>
<gene>
    <name evidence="4" type="ORF">IW256_001182</name>
</gene>
<keyword evidence="5" id="KW-1185">Reference proteome</keyword>
<dbReference type="AlphaFoldDB" id="A0A931DDX7"/>
<evidence type="ECO:0000256" key="1">
    <source>
        <dbReference type="SAM" id="MobiDB-lite"/>
    </source>
</evidence>
<protein>
    <submittedName>
        <fullName evidence="4">Uncharacterized protein (DUF305 family)</fullName>
    </submittedName>
</protein>
<comment type="caution">
    <text evidence="4">The sequence shown here is derived from an EMBL/GenBank/DDBJ whole genome shotgun (WGS) entry which is preliminary data.</text>
</comment>
<organism evidence="4 5">
    <name type="scientific">Actinomadura viridis</name>
    <dbReference type="NCBI Taxonomy" id="58110"/>
    <lineage>
        <taxon>Bacteria</taxon>
        <taxon>Bacillati</taxon>
        <taxon>Actinomycetota</taxon>
        <taxon>Actinomycetes</taxon>
        <taxon>Streptosporangiales</taxon>
        <taxon>Thermomonosporaceae</taxon>
        <taxon>Actinomadura</taxon>
    </lineage>
</organism>
<dbReference type="Pfam" id="PF03713">
    <property type="entry name" value="DUF305"/>
    <property type="match status" value="1"/>
</dbReference>
<feature type="chain" id="PRO_5038559196" evidence="2">
    <location>
        <begin position="20"/>
        <end position="216"/>
    </location>
</feature>
<reference evidence="4" key="1">
    <citation type="submission" date="2020-11" db="EMBL/GenBank/DDBJ databases">
        <title>Sequencing the genomes of 1000 actinobacteria strains.</title>
        <authorList>
            <person name="Klenk H.-P."/>
        </authorList>
    </citation>
    <scope>NUCLEOTIDE SEQUENCE</scope>
    <source>
        <strain evidence="4">DSM 43175</strain>
    </source>
</reference>
<dbReference type="PROSITE" id="PS51257">
    <property type="entry name" value="PROKAR_LIPOPROTEIN"/>
    <property type="match status" value="1"/>
</dbReference>
<sequence>MRKLILVAGAVALVGTAACGGGDEGTSGGSGHASPPAGAASSTPAARHNAQDVKFAQMMIPHHRQAVEMSKVVAARSGDPEVKRLAGQIERAQAPEISTMTGWLRQWGATVPPEDGGAGEGGHGGMDHGGMDHGGSGGGMPGMMTGKQMADLGKATGAALDRMFLTMMIEHHEGAVVMAREEQSKGAHPDAKAMAAAIVRTQQTEIATMRGMLGRS</sequence>
<dbReference type="InterPro" id="IPR012347">
    <property type="entry name" value="Ferritin-like"/>
</dbReference>
<dbReference type="PANTHER" id="PTHR36933">
    <property type="entry name" value="SLL0788 PROTEIN"/>
    <property type="match status" value="1"/>
</dbReference>
<proteinExistence type="predicted"/>
<evidence type="ECO:0000313" key="4">
    <source>
        <dbReference type="EMBL" id="MBG6087069.1"/>
    </source>
</evidence>
<dbReference type="Gene3D" id="1.20.1260.10">
    <property type="match status" value="1"/>
</dbReference>
<dbReference type="PANTHER" id="PTHR36933:SF1">
    <property type="entry name" value="SLL0788 PROTEIN"/>
    <property type="match status" value="1"/>
</dbReference>
<name>A0A931DDX7_9ACTN</name>
<dbReference type="RefSeq" id="WP_197009990.1">
    <property type="nucleotide sequence ID" value="NZ_BAABES010000006.1"/>
</dbReference>
<feature type="region of interest" description="Disordered" evidence="1">
    <location>
        <begin position="23"/>
        <end position="48"/>
    </location>
</feature>
<dbReference type="EMBL" id="JADOUA010000001">
    <property type="protein sequence ID" value="MBG6087069.1"/>
    <property type="molecule type" value="Genomic_DNA"/>
</dbReference>
<evidence type="ECO:0000256" key="2">
    <source>
        <dbReference type="SAM" id="SignalP"/>
    </source>
</evidence>
<feature type="compositionally biased region" description="Low complexity" evidence="1">
    <location>
        <begin position="32"/>
        <end position="46"/>
    </location>
</feature>